<feature type="domain" description="PLD phosphodiesterase" evidence="5">
    <location>
        <begin position="409"/>
        <end position="436"/>
    </location>
</feature>
<protein>
    <submittedName>
        <fullName evidence="6">Phosphatidylserine/phosphatidylglycerophosphate/ cardiolipin synthase family protein</fullName>
    </submittedName>
</protein>
<dbReference type="SMART" id="SM00155">
    <property type="entry name" value="PLDc"/>
    <property type="match status" value="2"/>
</dbReference>
<dbReference type="Proteomes" id="UP000632138">
    <property type="component" value="Unassembled WGS sequence"/>
</dbReference>
<evidence type="ECO:0000256" key="1">
    <source>
        <dbReference type="ARBA" id="ARBA00000798"/>
    </source>
</evidence>
<dbReference type="PANTHER" id="PTHR18896:SF76">
    <property type="entry name" value="PHOSPHOLIPASE"/>
    <property type="match status" value="1"/>
</dbReference>
<dbReference type="Gene3D" id="3.30.870.10">
    <property type="entry name" value="Endonuclease Chain A"/>
    <property type="match status" value="2"/>
</dbReference>
<keyword evidence="7" id="KW-1185">Reference proteome</keyword>
<dbReference type="EMBL" id="JAENHP010000016">
    <property type="protein sequence ID" value="MBM2620866.1"/>
    <property type="molecule type" value="Genomic_DNA"/>
</dbReference>
<proteinExistence type="predicted"/>
<evidence type="ECO:0000313" key="7">
    <source>
        <dbReference type="Proteomes" id="UP000632138"/>
    </source>
</evidence>
<dbReference type="RefSeq" id="WP_203380840.1">
    <property type="nucleotide sequence ID" value="NZ_JAENHP010000016.1"/>
</dbReference>
<dbReference type="InterPro" id="IPR001736">
    <property type="entry name" value="PLipase_D/transphosphatidylase"/>
</dbReference>
<evidence type="ECO:0000256" key="3">
    <source>
        <dbReference type="ARBA" id="ARBA00022801"/>
    </source>
</evidence>
<comment type="catalytic activity">
    <reaction evidence="1">
        <text>a 1,2-diacyl-sn-glycero-3-phosphocholine + H2O = a 1,2-diacyl-sn-glycero-3-phosphate + choline + H(+)</text>
        <dbReference type="Rhea" id="RHEA:14445"/>
        <dbReference type="ChEBI" id="CHEBI:15354"/>
        <dbReference type="ChEBI" id="CHEBI:15377"/>
        <dbReference type="ChEBI" id="CHEBI:15378"/>
        <dbReference type="ChEBI" id="CHEBI:57643"/>
        <dbReference type="ChEBI" id="CHEBI:58608"/>
        <dbReference type="EC" id="3.1.4.4"/>
    </reaction>
</comment>
<dbReference type="InterPro" id="IPR025202">
    <property type="entry name" value="PLD-like_dom"/>
</dbReference>
<dbReference type="PANTHER" id="PTHR18896">
    <property type="entry name" value="PHOSPHOLIPASE D"/>
    <property type="match status" value="1"/>
</dbReference>
<keyword evidence="4" id="KW-0443">Lipid metabolism</keyword>
<keyword evidence="2" id="KW-0677">Repeat</keyword>
<evidence type="ECO:0000313" key="6">
    <source>
        <dbReference type="EMBL" id="MBM2620866.1"/>
    </source>
</evidence>
<evidence type="ECO:0000256" key="2">
    <source>
        <dbReference type="ARBA" id="ARBA00022737"/>
    </source>
</evidence>
<gene>
    <name evidence="6" type="ORF">JIG36_35735</name>
</gene>
<dbReference type="PROSITE" id="PS50035">
    <property type="entry name" value="PLD"/>
    <property type="match status" value="2"/>
</dbReference>
<sequence>MPHASLSDLIGRYLPPATEACPTFTENSLFEPIVDGVTYFTELAAHMEALGPGDAVYIAGYQADPQLDLTGRVAGETGFRPFTDVLAEKAAGGTDVRIVLSAAEFSGGVPWLPVGPFRANTLAARVIRAWKPSTRDVATPPLEDRVLLDWSGPVLGSNHQKLVVFSHGGVLTAYVGGLDLSPTRFDHSPHHRLKLGEHRWGWHDAAARLHGPAAVRVRETFQFRWQNTAALPPRQIAKNLPPEYFHLPSGGFTWLNPVDPPRDLPPVTAQPEHPAEGTAVQVVRSYRPWSLYRHRAWHRMRRANVVRAGIQEIYHAMTTAIGAAERYIYLEDQYFHESPGGDPRFQLYGQLRSAARRGVKIILIGSGRRDPADGGDSTVHPVITHDLRWRVLARLPVAARRNVVMYRVDNLTVHTKLMLVDDVFASIGSANFFSRSMVGTDSEITSTFVTTGSLVRDLRVKLWAEHLRTPLDERLAPAMADLDTALGIWRREWLPDGHPPETWRRPGLPAGFAPSEWALTPARYSPAVWHRERKTARWGRPGSG</sequence>
<dbReference type="InterPro" id="IPR015679">
    <property type="entry name" value="PLipase_D_fam"/>
</dbReference>
<comment type="caution">
    <text evidence="6">The sequence shown here is derived from an EMBL/GenBank/DDBJ whole genome shotgun (WGS) entry which is preliminary data.</text>
</comment>
<accession>A0ABS2AM50</accession>
<evidence type="ECO:0000256" key="4">
    <source>
        <dbReference type="ARBA" id="ARBA00023098"/>
    </source>
</evidence>
<keyword evidence="3" id="KW-0378">Hydrolase</keyword>
<evidence type="ECO:0000259" key="5">
    <source>
        <dbReference type="PROSITE" id="PS50035"/>
    </source>
</evidence>
<name>A0ABS2AM50_9ACTN</name>
<feature type="domain" description="PLD phosphodiesterase" evidence="5">
    <location>
        <begin position="154"/>
        <end position="184"/>
    </location>
</feature>
<dbReference type="Pfam" id="PF13091">
    <property type="entry name" value="PLDc_2"/>
    <property type="match status" value="1"/>
</dbReference>
<organism evidence="6 7">
    <name type="scientific">Paractinoplanes ovalisporus</name>
    <dbReference type="NCBI Taxonomy" id="2810368"/>
    <lineage>
        <taxon>Bacteria</taxon>
        <taxon>Bacillati</taxon>
        <taxon>Actinomycetota</taxon>
        <taxon>Actinomycetes</taxon>
        <taxon>Micromonosporales</taxon>
        <taxon>Micromonosporaceae</taxon>
        <taxon>Paractinoplanes</taxon>
    </lineage>
</organism>
<dbReference type="SUPFAM" id="SSF56024">
    <property type="entry name" value="Phospholipase D/nuclease"/>
    <property type="match status" value="2"/>
</dbReference>
<reference evidence="6 7" key="1">
    <citation type="submission" date="2021-01" db="EMBL/GenBank/DDBJ databases">
        <title>Actinoplanes sp. nov. LDG1-06 isolated from lichen.</title>
        <authorList>
            <person name="Saeng-In P."/>
            <person name="Phongsopitanun W."/>
            <person name="Kanchanasin P."/>
            <person name="Yuki M."/>
            <person name="Kudo T."/>
            <person name="Ohkuma M."/>
            <person name="Tanasupawat S."/>
        </authorList>
    </citation>
    <scope>NUCLEOTIDE SEQUENCE [LARGE SCALE GENOMIC DNA]</scope>
    <source>
        <strain evidence="6 7">LDG1-06</strain>
    </source>
</reference>